<keyword evidence="2 5" id="KW-0812">Transmembrane</keyword>
<dbReference type="Gene3D" id="1.20.1250.20">
    <property type="entry name" value="MFS general substrate transporter like domains"/>
    <property type="match status" value="2"/>
</dbReference>
<feature type="transmembrane region" description="Helical" evidence="5">
    <location>
        <begin position="206"/>
        <end position="224"/>
    </location>
</feature>
<comment type="subcellular location">
    <subcellularLocation>
        <location evidence="1">Membrane</location>
        <topology evidence="1">Multi-pass membrane protein</topology>
    </subcellularLocation>
</comment>
<evidence type="ECO:0000313" key="8">
    <source>
        <dbReference type="RefSeq" id="XP_065668903.1"/>
    </source>
</evidence>
<name>A0ABM4D3Q4_HYDVU</name>
<feature type="transmembrane region" description="Helical" evidence="5">
    <location>
        <begin position="418"/>
        <end position="439"/>
    </location>
</feature>
<evidence type="ECO:0000256" key="4">
    <source>
        <dbReference type="ARBA" id="ARBA00023136"/>
    </source>
</evidence>
<feature type="transmembrane region" description="Helical" evidence="5">
    <location>
        <begin position="46"/>
        <end position="73"/>
    </location>
</feature>
<feature type="transmembrane region" description="Helical" evidence="5">
    <location>
        <begin position="252"/>
        <end position="279"/>
    </location>
</feature>
<keyword evidence="7" id="KW-1185">Reference proteome</keyword>
<dbReference type="Pfam" id="PF07690">
    <property type="entry name" value="MFS_1"/>
    <property type="match status" value="1"/>
</dbReference>
<organism evidence="7 8">
    <name type="scientific">Hydra vulgaris</name>
    <name type="common">Hydra</name>
    <name type="synonym">Hydra attenuata</name>
    <dbReference type="NCBI Taxonomy" id="6087"/>
    <lineage>
        <taxon>Eukaryota</taxon>
        <taxon>Metazoa</taxon>
        <taxon>Cnidaria</taxon>
        <taxon>Hydrozoa</taxon>
        <taxon>Hydroidolina</taxon>
        <taxon>Anthoathecata</taxon>
        <taxon>Aplanulata</taxon>
        <taxon>Hydridae</taxon>
        <taxon>Hydra</taxon>
    </lineage>
</organism>
<feature type="transmembrane region" description="Helical" evidence="5">
    <location>
        <begin position="357"/>
        <end position="376"/>
    </location>
</feature>
<evidence type="ECO:0000256" key="2">
    <source>
        <dbReference type="ARBA" id="ARBA00022692"/>
    </source>
</evidence>
<dbReference type="InterPro" id="IPR036259">
    <property type="entry name" value="MFS_trans_sf"/>
</dbReference>
<dbReference type="InterPro" id="IPR050382">
    <property type="entry name" value="MFS_Na/Anion_cotransporter"/>
</dbReference>
<evidence type="ECO:0000259" key="6">
    <source>
        <dbReference type="PROSITE" id="PS50850"/>
    </source>
</evidence>
<protein>
    <submittedName>
        <fullName evidence="8">Voltage-gated purine nucleotide uniporter SLC17A9 isoform X1</fullName>
    </submittedName>
</protein>
<feature type="transmembrane region" description="Helical" evidence="5">
    <location>
        <begin position="85"/>
        <end position="107"/>
    </location>
</feature>
<feature type="transmembrane region" description="Helical" evidence="5">
    <location>
        <begin position="331"/>
        <end position="351"/>
    </location>
</feature>
<sequence length="449" mass="49744">MHSEEEADLIESNVLSNLNSSRDQVNFPSLSAYSKKKLLWNGWQKIGWTTALFLGCLLVYCVRTSMSICISALSDELHWDKKTEGFVLTSYFAGYLLTNIIGGYLADFKGGERVIFYSTFVWSFFTILIPALVNSVVKFGFKTVIVCRFIIGLSQGMFFPSLSAILAKSVSAEDRSFIFSCTFSGSSIGTVITGLFGTILLEQVHWSSVFYFFGVVSILWALLLKCLHWSKKKISLDTDNIRGIKKIVPLRVLLLSKSVLAMLFAYFSMSVSFYVFLSWSPTYFHETYPKGKAWLFNVLPYLASFLLSLGSGKVANMLIGCGFSITFVRKLFGSLLFLGMCFFSLLLAATHSFETTLFVMTLNIGMNAFAASSVAINPQDLSPEQAGMLYGVANTCGALGGFFGVLISGIILSNSGEWFKVFIMTSVISFLGFLVFIMYGSGKKVKPQF</sequence>
<dbReference type="Proteomes" id="UP001652625">
    <property type="component" value="Chromosome 12"/>
</dbReference>
<feature type="transmembrane region" description="Helical" evidence="5">
    <location>
        <begin position="177"/>
        <end position="200"/>
    </location>
</feature>
<evidence type="ECO:0000256" key="5">
    <source>
        <dbReference type="SAM" id="Phobius"/>
    </source>
</evidence>
<feature type="transmembrane region" description="Helical" evidence="5">
    <location>
        <begin position="114"/>
        <end position="133"/>
    </location>
</feature>
<dbReference type="InterPro" id="IPR011701">
    <property type="entry name" value="MFS"/>
</dbReference>
<dbReference type="RefSeq" id="XP_065668903.1">
    <property type="nucleotide sequence ID" value="XM_065812831.1"/>
</dbReference>
<feature type="domain" description="Major facilitator superfamily (MFS) profile" evidence="6">
    <location>
        <begin position="48"/>
        <end position="444"/>
    </location>
</feature>
<proteinExistence type="predicted"/>
<keyword evidence="4 5" id="KW-0472">Membrane</keyword>
<evidence type="ECO:0000313" key="7">
    <source>
        <dbReference type="Proteomes" id="UP001652625"/>
    </source>
</evidence>
<feature type="transmembrane region" description="Helical" evidence="5">
    <location>
        <begin position="139"/>
        <end position="165"/>
    </location>
</feature>
<feature type="transmembrane region" description="Helical" evidence="5">
    <location>
        <begin position="388"/>
        <end position="412"/>
    </location>
</feature>
<dbReference type="PANTHER" id="PTHR11662">
    <property type="entry name" value="SOLUTE CARRIER FAMILY 17"/>
    <property type="match status" value="1"/>
</dbReference>
<dbReference type="SUPFAM" id="SSF103473">
    <property type="entry name" value="MFS general substrate transporter"/>
    <property type="match status" value="1"/>
</dbReference>
<dbReference type="PROSITE" id="PS50850">
    <property type="entry name" value="MFS"/>
    <property type="match status" value="1"/>
</dbReference>
<evidence type="ECO:0000256" key="1">
    <source>
        <dbReference type="ARBA" id="ARBA00004141"/>
    </source>
</evidence>
<reference evidence="8" key="1">
    <citation type="submission" date="2025-08" db="UniProtKB">
        <authorList>
            <consortium name="RefSeq"/>
        </authorList>
    </citation>
    <scope>IDENTIFICATION</scope>
</reference>
<dbReference type="PANTHER" id="PTHR11662:SF279">
    <property type="entry name" value="VOLTAGE-GATED PURINE NUCLEOTIDE UNIPORTER SLC17A9"/>
    <property type="match status" value="1"/>
</dbReference>
<evidence type="ECO:0000256" key="3">
    <source>
        <dbReference type="ARBA" id="ARBA00022989"/>
    </source>
</evidence>
<dbReference type="InterPro" id="IPR020846">
    <property type="entry name" value="MFS_dom"/>
</dbReference>
<gene>
    <name evidence="8" type="primary">LOC100209373</name>
</gene>
<feature type="transmembrane region" description="Helical" evidence="5">
    <location>
        <begin position="299"/>
        <end position="319"/>
    </location>
</feature>
<keyword evidence="3 5" id="KW-1133">Transmembrane helix</keyword>
<dbReference type="GeneID" id="100209373"/>
<accession>A0ABM4D3Q4</accession>